<dbReference type="InterPro" id="IPR001608">
    <property type="entry name" value="Ala_racemase_N"/>
</dbReference>
<dbReference type="eggNOG" id="COG0325">
    <property type="taxonomic scope" value="Bacteria"/>
</dbReference>
<evidence type="ECO:0000313" key="6">
    <source>
        <dbReference type="EMBL" id="AEF85007.1"/>
    </source>
</evidence>
<dbReference type="PANTHER" id="PTHR10146:SF14">
    <property type="entry name" value="PYRIDOXAL PHOSPHATE HOMEOSTASIS PROTEIN"/>
    <property type="match status" value="1"/>
</dbReference>
<evidence type="ECO:0000259" key="5">
    <source>
        <dbReference type="Pfam" id="PF01168"/>
    </source>
</evidence>
<reference evidence="7" key="1">
    <citation type="submission" date="2009-12" db="EMBL/GenBank/DDBJ databases">
        <title>Complete sequence of Treponema primitia strain ZAS-2.</title>
        <authorList>
            <person name="Tetu S.G."/>
            <person name="Matson E."/>
            <person name="Ren Q."/>
            <person name="Seshadri R."/>
            <person name="Elbourne L."/>
            <person name="Hassan K.A."/>
            <person name="Durkin A."/>
            <person name="Radune D."/>
            <person name="Mohamoud Y."/>
            <person name="Shay R."/>
            <person name="Jin S."/>
            <person name="Zhang X."/>
            <person name="Lucey K."/>
            <person name="Ballor N.R."/>
            <person name="Ottesen E."/>
            <person name="Rosenthal R."/>
            <person name="Allen A."/>
            <person name="Leadbetter J.R."/>
            <person name="Paulsen I.T."/>
        </authorList>
    </citation>
    <scope>NUCLEOTIDE SEQUENCE [LARGE SCALE GENOMIC DNA]</scope>
    <source>
        <strain evidence="7">ATCC BAA-887 / DSM 12427 / ZAS-2</strain>
    </source>
</reference>
<dbReference type="STRING" id="545694.TREPR_3486"/>
<evidence type="ECO:0000313" key="7">
    <source>
        <dbReference type="Proteomes" id="UP000009223"/>
    </source>
</evidence>
<accession>F5YIY6</accession>
<dbReference type="InterPro" id="IPR011078">
    <property type="entry name" value="PyrdxlP_homeostasis"/>
</dbReference>
<dbReference type="AlphaFoldDB" id="F5YIY6"/>
<dbReference type="CDD" id="cd00635">
    <property type="entry name" value="PLPDE_III_YBL036c_like"/>
    <property type="match status" value="1"/>
</dbReference>
<comment type="function">
    <text evidence="2">Pyridoxal 5'-phosphate (PLP)-binding protein, which is involved in PLP homeostasis.</text>
</comment>
<evidence type="ECO:0000256" key="1">
    <source>
        <dbReference type="ARBA" id="ARBA00022898"/>
    </source>
</evidence>
<dbReference type="Proteomes" id="UP000009223">
    <property type="component" value="Chromosome"/>
</dbReference>
<dbReference type="OrthoDB" id="9804072at2"/>
<feature type="domain" description="Alanine racemase N-terminal" evidence="5">
    <location>
        <begin position="9"/>
        <end position="229"/>
    </location>
</feature>
<name>F5YIY6_TREPZ</name>
<comment type="cofactor">
    <cofactor evidence="3">
        <name>pyridoxal 5'-phosphate</name>
        <dbReference type="ChEBI" id="CHEBI:597326"/>
    </cofactor>
</comment>
<keyword evidence="7" id="KW-1185">Reference proteome</keyword>
<sequence length="231" mass="24986">MAIAGAVEEIQERIQKACARAGRKAEEVRLMGVSKFQDAPLIDQAWQAGIRLFGESRVQEAAGKFAGFKEAHPGTELHLIGSLQRNKAKIAAGLFDVIQSVDRDELIAELGNLTGDRKNPLMILLEYHTAEDSKSGYRDLDSLCRAAERALEFSGLSLGGLMTMAPFTEEEAPVRASFRALAAARNALAARFPAFNLACLSMGMSNDFEIAIEEGSTLVRIGTAIFGERAP</sequence>
<dbReference type="GO" id="GO:0030170">
    <property type="term" value="F:pyridoxal phosphate binding"/>
    <property type="evidence" value="ECO:0007669"/>
    <property type="project" value="UniProtKB-UniRule"/>
</dbReference>
<evidence type="ECO:0000256" key="3">
    <source>
        <dbReference type="PIRSR" id="PIRSR004848-1"/>
    </source>
</evidence>
<reference evidence="6 7" key="2">
    <citation type="journal article" date="2011" name="ISME J.">
        <title>RNA-seq reveals cooperative metabolic interactions between two termite-gut spirochete species in co-culture.</title>
        <authorList>
            <person name="Rosenthal A.Z."/>
            <person name="Matson E.G."/>
            <person name="Eldar A."/>
            <person name="Leadbetter J.R."/>
        </authorList>
    </citation>
    <scope>NUCLEOTIDE SEQUENCE [LARGE SCALE GENOMIC DNA]</scope>
    <source>
        <strain evidence="7">ATCC BAA-887 / DSM 12427 / ZAS-2</strain>
    </source>
</reference>
<dbReference type="NCBIfam" id="TIGR00044">
    <property type="entry name" value="YggS family pyridoxal phosphate-dependent enzyme"/>
    <property type="match status" value="1"/>
</dbReference>
<dbReference type="RefSeq" id="WP_015706807.1">
    <property type="nucleotide sequence ID" value="NC_015578.1"/>
</dbReference>
<keyword evidence="1 2" id="KW-0663">Pyridoxal phosphate</keyword>
<dbReference type="Gene3D" id="3.20.20.10">
    <property type="entry name" value="Alanine racemase"/>
    <property type="match status" value="1"/>
</dbReference>
<evidence type="ECO:0000256" key="4">
    <source>
        <dbReference type="RuleBase" id="RU004514"/>
    </source>
</evidence>
<proteinExistence type="inferred from homology"/>
<organism evidence="6 7">
    <name type="scientific">Treponema primitia (strain ATCC BAA-887 / DSM 12427 / ZAS-2)</name>
    <dbReference type="NCBI Taxonomy" id="545694"/>
    <lineage>
        <taxon>Bacteria</taxon>
        <taxon>Pseudomonadati</taxon>
        <taxon>Spirochaetota</taxon>
        <taxon>Spirochaetia</taxon>
        <taxon>Spirochaetales</taxon>
        <taxon>Treponemataceae</taxon>
        <taxon>Treponema</taxon>
    </lineage>
</organism>
<dbReference type="InterPro" id="IPR029066">
    <property type="entry name" value="PLP-binding_barrel"/>
</dbReference>
<dbReference type="HAMAP" id="MF_02087">
    <property type="entry name" value="PLP_homeostasis"/>
    <property type="match status" value="1"/>
</dbReference>
<dbReference type="Pfam" id="PF01168">
    <property type="entry name" value="Ala_racemase_N"/>
    <property type="match status" value="1"/>
</dbReference>
<dbReference type="EMBL" id="CP001843">
    <property type="protein sequence ID" value="AEF85007.1"/>
    <property type="molecule type" value="Genomic_DNA"/>
</dbReference>
<comment type="similarity">
    <text evidence="2 4">Belongs to the pyridoxal phosphate-binding protein YggS/PROSC family.</text>
</comment>
<gene>
    <name evidence="6" type="ordered locus">TREPR_3486</name>
</gene>
<dbReference type="KEGG" id="tpi:TREPR_3486"/>
<dbReference type="PIRSF" id="PIRSF004848">
    <property type="entry name" value="YBL036c_PLPDEIII"/>
    <property type="match status" value="1"/>
</dbReference>
<dbReference type="SUPFAM" id="SSF51419">
    <property type="entry name" value="PLP-binding barrel"/>
    <property type="match status" value="1"/>
</dbReference>
<protein>
    <recommendedName>
        <fullName evidence="2">Pyridoxal phosphate homeostasis protein</fullName>
        <shortName evidence="2">PLP homeostasis protein</shortName>
    </recommendedName>
</protein>
<evidence type="ECO:0000256" key="2">
    <source>
        <dbReference type="HAMAP-Rule" id="MF_02087"/>
    </source>
</evidence>
<dbReference type="PANTHER" id="PTHR10146">
    <property type="entry name" value="PROLINE SYNTHETASE CO-TRANSCRIBED BACTERIAL HOMOLOG PROTEIN"/>
    <property type="match status" value="1"/>
</dbReference>
<dbReference type="HOGENOM" id="CLU_059988_1_1_12"/>
<feature type="modified residue" description="N6-(pyridoxal phosphate)lysine" evidence="2 3">
    <location>
        <position position="35"/>
    </location>
</feature>